<keyword evidence="2" id="KW-1185">Reference proteome</keyword>
<dbReference type="Proteomes" id="UP000297871">
    <property type="component" value="Unassembled WGS sequence"/>
</dbReference>
<dbReference type="Pfam" id="PF08877">
    <property type="entry name" value="MepB-like"/>
    <property type="match status" value="1"/>
</dbReference>
<dbReference type="InterPro" id="IPR011235">
    <property type="entry name" value="MepB-like"/>
</dbReference>
<sequence length="183" mass="21395">MQKETSILNSLPGALTEVNVLFSENCNIEIKDYQIEKESLDYNAASFNLNKKQVIFRLAKITPKKTGMFVTLWKRNRNQITIPFHKDDNVDLVIVEVRKSDRIGYFVFNKEILIEKGIITSSKEGKRGFRIYPLWELPSNKQAIASQTWQSHYFFEHTKINKGDRSRLRELINIKKSDNKAKI</sequence>
<comment type="caution">
    <text evidence="1">The sequence shown here is derived from an EMBL/GenBank/DDBJ whole genome shotgun (WGS) entry which is preliminary data.</text>
</comment>
<accession>A0A4V3JMY4</accession>
<protein>
    <submittedName>
        <fullName evidence="1">MepB protein</fullName>
    </submittedName>
</protein>
<dbReference type="InterPro" id="IPR038231">
    <property type="entry name" value="MepB-like_sf"/>
</dbReference>
<organism evidence="1 2">
    <name type="scientific">Leptospira koniambonensis</name>
    <dbReference type="NCBI Taxonomy" id="2484950"/>
    <lineage>
        <taxon>Bacteria</taxon>
        <taxon>Pseudomonadati</taxon>
        <taxon>Spirochaetota</taxon>
        <taxon>Spirochaetia</taxon>
        <taxon>Leptospirales</taxon>
        <taxon>Leptospiraceae</taxon>
        <taxon>Leptospira</taxon>
    </lineage>
</organism>
<name>A0A4V3JMY4_9LEPT</name>
<evidence type="ECO:0000313" key="1">
    <source>
        <dbReference type="EMBL" id="TGL31345.1"/>
    </source>
</evidence>
<evidence type="ECO:0000313" key="2">
    <source>
        <dbReference type="Proteomes" id="UP000297871"/>
    </source>
</evidence>
<gene>
    <name evidence="1" type="ORF">EHQ52_15520</name>
</gene>
<dbReference type="OrthoDB" id="4954833at2"/>
<dbReference type="AlphaFoldDB" id="A0A4V3JMY4"/>
<dbReference type="EMBL" id="RQFY01000007">
    <property type="protein sequence ID" value="TGL31345.1"/>
    <property type="molecule type" value="Genomic_DNA"/>
</dbReference>
<proteinExistence type="predicted"/>
<dbReference type="Gene3D" id="3.40.1350.140">
    <property type="entry name" value="MepB-like"/>
    <property type="match status" value="1"/>
</dbReference>
<dbReference type="PIRSF" id="PIRSF032285">
    <property type="entry name" value="UCP032285"/>
    <property type="match status" value="1"/>
</dbReference>
<dbReference type="RefSeq" id="WP_135616101.1">
    <property type="nucleotide sequence ID" value="NZ_RQFY01000007.1"/>
</dbReference>
<reference evidence="1" key="1">
    <citation type="journal article" date="2019" name="PLoS Negl. Trop. Dis.">
        <title>Revisiting the worldwide diversity of Leptospira species in the environment.</title>
        <authorList>
            <person name="Vincent A.T."/>
            <person name="Schiettekatte O."/>
            <person name="Bourhy P."/>
            <person name="Veyrier F.J."/>
            <person name="Picardeau M."/>
        </authorList>
    </citation>
    <scope>NUCLEOTIDE SEQUENCE [LARGE SCALE GENOMIC DNA]</scope>
    <source>
        <strain evidence="1">201800265</strain>
    </source>
</reference>